<comment type="caution">
    <text evidence="1">The sequence shown here is derived from an EMBL/GenBank/DDBJ whole genome shotgun (WGS) entry which is preliminary data.</text>
</comment>
<dbReference type="AlphaFoldDB" id="A0A5C6P3X6"/>
<accession>A0A5C6P3X6</accession>
<dbReference type="Proteomes" id="UP000324091">
    <property type="component" value="Chromosome 14"/>
</dbReference>
<organism evidence="1 2">
    <name type="scientific">Takifugu flavidus</name>
    <name type="common">sansaifugu</name>
    <dbReference type="NCBI Taxonomy" id="433684"/>
    <lineage>
        <taxon>Eukaryota</taxon>
        <taxon>Metazoa</taxon>
        <taxon>Chordata</taxon>
        <taxon>Craniata</taxon>
        <taxon>Vertebrata</taxon>
        <taxon>Euteleostomi</taxon>
        <taxon>Actinopterygii</taxon>
        <taxon>Neopterygii</taxon>
        <taxon>Teleostei</taxon>
        <taxon>Neoteleostei</taxon>
        <taxon>Acanthomorphata</taxon>
        <taxon>Eupercaria</taxon>
        <taxon>Tetraodontiformes</taxon>
        <taxon>Tetradontoidea</taxon>
        <taxon>Tetraodontidae</taxon>
        <taxon>Takifugu</taxon>
    </lineage>
</organism>
<feature type="non-terminal residue" evidence="1">
    <location>
        <position position="125"/>
    </location>
</feature>
<protein>
    <submittedName>
        <fullName evidence="1">Uncharacterized protein</fullName>
    </submittedName>
</protein>
<dbReference type="PANTHER" id="PTHR46238:SF8">
    <property type="entry name" value="ENDONUCLEASE_EXONUCLEASE_PHOSPHATASE DOMAIN-CONTAINING PROTEIN"/>
    <property type="match status" value="1"/>
</dbReference>
<sequence>MLIEKVRGSCIVTVDLEKIVRDSGTEERQEAEKKILRLSLEVRMDRIRNKYIRGTAHVRGFGDKVREARLRWFGHVQRRDTEFIGRTMLRFKLPGRRPRGRPKRRFIDVVKEDRKVIGLSEEDAE</sequence>
<dbReference type="PANTHER" id="PTHR46238">
    <property type="entry name" value="REVERSE TRANSCRIPTASE DOMAIN-CONTAINING PROTEIN"/>
    <property type="match status" value="1"/>
</dbReference>
<name>A0A5C6P3X6_9TELE</name>
<proteinExistence type="predicted"/>
<keyword evidence="2" id="KW-1185">Reference proteome</keyword>
<gene>
    <name evidence="1" type="ORF">D4764_14G0000360</name>
</gene>
<dbReference type="EMBL" id="RHFK02000006">
    <property type="protein sequence ID" value="TWW74035.1"/>
    <property type="molecule type" value="Genomic_DNA"/>
</dbReference>
<reference evidence="1 2" key="1">
    <citation type="submission" date="2019-04" db="EMBL/GenBank/DDBJ databases">
        <title>Chromosome genome assembly for Takifugu flavidus.</title>
        <authorList>
            <person name="Xiao S."/>
        </authorList>
    </citation>
    <scope>NUCLEOTIDE SEQUENCE [LARGE SCALE GENOMIC DNA]</scope>
    <source>
        <strain evidence="1">HTHZ2018</strain>
        <tissue evidence="1">Muscle</tissue>
    </source>
</reference>
<evidence type="ECO:0000313" key="2">
    <source>
        <dbReference type="Proteomes" id="UP000324091"/>
    </source>
</evidence>
<evidence type="ECO:0000313" key="1">
    <source>
        <dbReference type="EMBL" id="TWW74035.1"/>
    </source>
</evidence>